<dbReference type="InterPro" id="IPR011990">
    <property type="entry name" value="TPR-like_helical_dom_sf"/>
</dbReference>
<dbReference type="RefSeq" id="WP_406189084.1">
    <property type="nucleotide sequence ID" value="NZ_CP108135.1"/>
</dbReference>
<reference evidence="1 2" key="1">
    <citation type="submission" date="2022-10" db="EMBL/GenBank/DDBJ databases">
        <title>The complete genomes of actinobacterial strains from the NBC collection.</title>
        <authorList>
            <person name="Joergensen T.S."/>
            <person name="Alvarez Arevalo M."/>
            <person name="Sterndorff E.B."/>
            <person name="Faurdal D."/>
            <person name="Vuksanovic O."/>
            <person name="Mourched A.-S."/>
            <person name="Charusanti P."/>
            <person name="Shaw S."/>
            <person name="Blin K."/>
            <person name="Weber T."/>
        </authorList>
    </citation>
    <scope>NUCLEOTIDE SEQUENCE [LARGE SCALE GENOMIC DNA]</scope>
    <source>
        <strain evidence="1 2">NBC_00185</strain>
    </source>
</reference>
<evidence type="ECO:0000313" key="1">
    <source>
        <dbReference type="EMBL" id="WTP69606.1"/>
    </source>
</evidence>
<gene>
    <name evidence="1" type="ORF">OG560_30930</name>
</gene>
<dbReference type="Gene3D" id="1.25.40.10">
    <property type="entry name" value="Tetratricopeptide repeat domain"/>
    <property type="match status" value="1"/>
</dbReference>
<accession>A0ABZ1KDC5</accession>
<name>A0ABZ1KDC5_9ACTN</name>
<protein>
    <recommendedName>
        <fullName evidence="3">Sel1 repeat family protein</fullName>
    </recommendedName>
</protein>
<dbReference type="Proteomes" id="UP001622496">
    <property type="component" value="Chromosome"/>
</dbReference>
<evidence type="ECO:0000313" key="2">
    <source>
        <dbReference type="Proteomes" id="UP001622496"/>
    </source>
</evidence>
<dbReference type="EMBL" id="CP108135">
    <property type="protein sequence ID" value="WTP69606.1"/>
    <property type="molecule type" value="Genomic_DNA"/>
</dbReference>
<keyword evidence="2" id="KW-1185">Reference proteome</keyword>
<dbReference type="SUPFAM" id="SSF81901">
    <property type="entry name" value="HCP-like"/>
    <property type="match status" value="1"/>
</dbReference>
<evidence type="ECO:0008006" key="3">
    <source>
        <dbReference type="Google" id="ProtNLM"/>
    </source>
</evidence>
<sequence length="909" mass="100013">MSVPGLDVVPDSVCLQQGREFPLDDVVVLNREGPYEWAVERQVKRTLEIARSSDPWRKTIRQCVQSLESFGGEMDADRHRLGVTASGPSHGLEVLQSLAAYAAAQKGVDDLLRILPGLGQEHRRVWKHLAETVRDVFAESEAAPEQELVELSAFRIARRLVVQIEPTEQVSPRYPYLCALLSDRVLAAESRHDAAVAYRMIEALAQEWGPRAGVIDAAMLRTALQARGIVLRSDPPAGLQRAGASQQVRAVGELEPTDALRFEVHPALEMGGAPGALAVLPPYIARPASVDSELRREVAEAVDGSRLVMVVGGSSTGKTRSCWEAVRAELPDWKIVHPLAPDRPAALLHALQEDVLQPRTVLWLNEANLYLLVKDYAAQVSASLQDLLTNQQRGPVLVLGTMWPSFWEKLTECSVEDDDHLDTGMGAVGQLADLAVTVRMPAAFSEPELARAEAVVNSDPRLTLARTRAASGRIAQFLAGAPHLWRRYEQSEGAARAILHAAMDARRCGHGPLLSESFLRVACEGYVDDSTWHSLDEDWFASHLAKLLRPHRQLPGPLMRHRPRPYEPPTDSPLYQLADFLHEKSQATREREHPAPSLWAAAAAHSRTDTDTRELAQTARRLGVVSCEQLYLKAAECGDVSVLRWFTRRLIDLRRFERAEQIIEGHCLDGFLLGELSAALGLAGHYKKAERLARRAYEVSGSRNGQRSLAHHLLTLGMRHSAARIYSWAADTGDPVAARWLTAYHEARGDRSAAERLAHTALTEYGSPSAALALAQLRATAGASNDAQRLCRRIAGHGHTDALVAFARERSDHHDHATATCFYSAAAAAKHPKALEWMSWHREGRGHHQHAEDLAHAAAAAGNSHALHGLAQLRFFNGDIHDAERLNRAAALAGSSSAREWLIRRGFQP</sequence>
<organism evidence="1 2">
    <name type="scientific">[Kitasatospora] papulosa</name>
    <dbReference type="NCBI Taxonomy" id="1464011"/>
    <lineage>
        <taxon>Bacteria</taxon>
        <taxon>Bacillati</taxon>
        <taxon>Actinomycetota</taxon>
        <taxon>Actinomycetes</taxon>
        <taxon>Kitasatosporales</taxon>
        <taxon>Streptomycetaceae</taxon>
        <taxon>Streptomyces</taxon>
    </lineage>
</organism>
<proteinExistence type="predicted"/>